<protein>
    <submittedName>
        <fullName evidence="2">VOC family protein</fullName>
    </submittedName>
</protein>
<keyword evidence="3" id="KW-1185">Reference proteome</keyword>
<dbReference type="Pfam" id="PF00903">
    <property type="entry name" value="Glyoxalase"/>
    <property type="match status" value="1"/>
</dbReference>
<feature type="domain" description="VOC" evidence="1">
    <location>
        <begin position="3"/>
        <end position="145"/>
    </location>
</feature>
<reference evidence="2 3" key="1">
    <citation type="submission" date="2024-10" db="EMBL/GenBank/DDBJ databases">
        <title>The Natural Products Discovery Center: Release of the First 8490 Sequenced Strains for Exploring Actinobacteria Biosynthetic Diversity.</title>
        <authorList>
            <person name="Kalkreuter E."/>
            <person name="Kautsar S.A."/>
            <person name="Yang D."/>
            <person name="Bader C.D."/>
            <person name="Teijaro C.N."/>
            <person name="Fluegel L."/>
            <person name="Davis C.M."/>
            <person name="Simpson J.R."/>
            <person name="Lauterbach L."/>
            <person name="Steele A.D."/>
            <person name="Gui C."/>
            <person name="Meng S."/>
            <person name="Li G."/>
            <person name="Viehrig K."/>
            <person name="Ye F."/>
            <person name="Su P."/>
            <person name="Kiefer A.F."/>
            <person name="Nichols A."/>
            <person name="Cepeda A.J."/>
            <person name="Yan W."/>
            <person name="Fan B."/>
            <person name="Jiang Y."/>
            <person name="Adhikari A."/>
            <person name="Zheng C.-J."/>
            <person name="Schuster L."/>
            <person name="Cowan T.M."/>
            <person name="Smanski M.J."/>
            <person name="Chevrette M.G."/>
            <person name="De Carvalho L.P.S."/>
            <person name="Shen B."/>
        </authorList>
    </citation>
    <scope>NUCLEOTIDE SEQUENCE [LARGE SCALE GENOMIC DNA]</scope>
    <source>
        <strain evidence="2 3">NPDC050545</strain>
    </source>
</reference>
<accession>A0ABW7ZB22</accession>
<proteinExistence type="predicted"/>
<name>A0ABW7ZB22_9ACTN</name>
<gene>
    <name evidence="2" type="ORF">ACIBG2_48930</name>
</gene>
<dbReference type="SUPFAM" id="SSF54593">
    <property type="entry name" value="Glyoxalase/Bleomycin resistance protein/Dihydroxybiphenyl dioxygenase"/>
    <property type="match status" value="1"/>
</dbReference>
<organism evidence="2 3">
    <name type="scientific">Nonomuraea typhae</name>
    <dbReference type="NCBI Taxonomy" id="2603600"/>
    <lineage>
        <taxon>Bacteria</taxon>
        <taxon>Bacillati</taxon>
        <taxon>Actinomycetota</taxon>
        <taxon>Actinomycetes</taxon>
        <taxon>Streptosporangiales</taxon>
        <taxon>Streptosporangiaceae</taxon>
        <taxon>Nonomuraea</taxon>
    </lineage>
</organism>
<dbReference type="EMBL" id="JBITGY010000019">
    <property type="protein sequence ID" value="MFI6505381.1"/>
    <property type="molecule type" value="Genomic_DNA"/>
</dbReference>
<dbReference type="RefSeq" id="WP_397091709.1">
    <property type="nucleotide sequence ID" value="NZ_JBITGY010000019.1"/>
</dbReference>
<comment type="caution">
    <text evidence="2">The sequence shown here is derived from an EMBL/GenBank/DDBJ whole genome shotgun (WGS) entry which is preliminary data.</text>
</comment>
<dbReference type="CDD" id="cd06587">
    <property type="entry name" value="VOC"/>
    <property type="match status" value="1"/>
</dbReference>
<evidence type="ECO:0000313" key="3">
    <source>
        <dbReference type="Proteomes" id="UP001612741"/>
    </source>
</evidence>
<dbReference type="Gene3D" id="3.10.180.10">
    <property type="entry name" value="2,3-Dihydroxybiphenyl 1,2-Dioxygenase, domain 1"/>
    <property type="match status" value="1"/>
</dbReference>
<dbReference type="PROSITE" id="PS51819">
    <property type="entry name" value="VOC"/>
    <property type="match status" value="1"/>
</dbReference>
<dbReference type="InterPro" id="IPR037523">
    <property type="entry name" value="VOC_core"/>
</dbReference>
<evidence type="ECO:0000259" key="1">
    <source>
        <dbReference type="PROSITE" id="PS51819"/>
    </source>
</evidence>
<dbReference type="Proteomes" id="UP001612741">
    <property type="component" value="Unassembled WGS sequence"/>
</dbReference>
<sequence length="149" mass="17307">MLCFHHVGVQTDDLDNCLNWYLDYFDAESSWRLDRFSELTLDRLPGIAELVEVRVGDVRFHLFDRSAHNRQQPPAAGFQFQHVCMAVDTAAELVELRRRWYELYESGKYVFARPDPPSDIVTDADGTQSLYVLDVNGLEFEFTCLRTQP</sequence>
<dbReference type="InterPro" id="IPR004360">
    <property type="entry name" value="Glyas_Fos-R_dOase_dom"/>
</dbReference>
<dbReference type="InterPro" id="IPR029068">
    <property type="entry name" value="Glyas_Bleomycin-R_OHBP_Dase"/>
</dbReference>
<evidence type="ECO:0000313" key="2">
    <source>
        <dbReference type="EMBL" id="MFI6505381.1"/>
    </source>
</evidence>